<reference evidence="2" key="1">
    <citation type="submission" date="2014-09" db="EMBL/GenBank/DDBJ databases">
        <authorList>
            <person name="Magalhaes I.L.F."/>
            <person name="Oliveira U."/>
            <person name="Santos F.R."/>
            <person name="Vidigal T.H.D.A."/>
            <person name="Brescovit A.D."/>
            <person name="Santos A.J."/>
        </authorList>
    </citation>
    <scope>NUCLEOTIDE SEQUENCE</scope>
    <source>
        <tissue evidence="2">Shoot tissue taken approximately 20 cm above the soil surface</tissue>
    </source>
</reference>
<reference evidence="2" key="2">
    <citation type="journal article" date="2015" name="Data Brief">
        <title>Shoot transcriptome of the giant reed, Arundo donax.</title>
        <authorList>
            <person name="Barrero R.A."/>
            <person name="Guerrero F.D."/>
            <person name="Moolhuijzen P."/>
            <person name="Goolsby J.A."/>
            <person name="Tidwell J."/>
            <person name="Bellgard S.E."/>
            <person name="Bellgard M.I."/>
        </authorList>
    </citation>
    <scope>NUCLEOTIDE SEQUENCE</scope>
    <source>
        <tissue evidence="2">Shoot tissue taken approximately 20 cm above the soil surface</tissue>
    </source>
</reference>
<dbReference type="EMBL" id="GBRH01264788">
    <property type="protein sequence ID" value="JAD33107.1"/>
    <property type="molecule type" value="Transcribed_RNA"/>
</dbReference>
<proteinExistence type="predicted"/>
<name>A0A0A8ZE46_ARUDO</name>
<evidence type="ECO:0000256" key="1">
    <source>
        <dbReference type="SAM" id="MobiDB-lite"/>
    </source>
</evidence>
<protein>
    <submittedName>
        <fullName evidence="2">Uncharacterized protein</fullName>
    </submittedName>
</protein>
<dbReference type="AlphaFoldDB" id="A0A0A8ZE46"/>
<feature type="region of interest" description="Disordered" evidence="1">
    <location>
        <begin position="1"/>
        <end position="20"/>
    </location>
</feature>
<accession>A0A0A8ZE46</accession>
<evidence type="ECO:0000313" key="2">
    <source>
        <dbReference type="EMBL" id="JAD33107.1"/>
    </source>
</evidence>
<sequence>MKSPPDLEQNRLPEQPVPRQ</sequence>
<organism evidence="2">
    <name type="scientific">Arundo donax</name>
    <name type="common">Giant reed</name>
    <name type="synonym">Donax arundinaceus</name>
    <dbReference type="NCBI Taxonomy" id="35708"/>
    <lineage>
        <taxon>Eukaryota</taxon>
        <taxon>Viridiplantae</taxon>
        <taxon>Streptophyta</taxon>
        <taxon>Embryophyta</taxon>
        <taxon>Tracheophyta</taxon>
        <taxon>Spermatophyta</taxon>
        <taxon>Magnoliopsida</taxon>
        <taxon>Liliopsida</taxon>
        <taxon>Poales</taxon>
        <taxon>Poaceae</taxon>
        <taxon>PACMAD clade</taxon>
        <taxon>Arundinoideae</taxon>
        <taxon>Arundineae</taxon>
        <taxon>Arundo</taxon>
    </lineage>
</organism>